<evidence type="ECO:0000313" key="3">
    <source>
        <dbReference type="Proteomes" id="UP001054945"/>
    </source>
</evidence>
<dbReference type="EMBL" id="BPLR01013430">
    <property type="protein sequence ID" value="GIY61109.1"/>
    <property type="molecule type" value="Genomic_DNA"/>
</dbReference>
<organism evidence="2 3">
    <name type="scientific">Caerostris extrusa</name>
    <name type="common">Bark spider</name>
    <name type="synonym">Caerostris bankana</name>
    <dbReference type="NCBI Taxonomy" id="172846"/>
    <lineage>
        <taxon>Eukaryota</taxon>
        <taxon>Metazoa</taxon>
        <taxon>Ecdysozoa</taxon>
        <taxon>Arthropoda</taxon>
        <taxon>Chelicerata</taxon>
        <taxon>Arachnida</taxon>
        <taxon>Araneae</taxon>
        <taxon>Araneomorphae</taxon>
        <taxon>Entelegynae</taxon>
        <taxon>Araneoidea</taxon>
        <taxon>Araneidae</taxon>
        <taxon>Caerostris</taxon>
    </lineage>
</organism>
<dbReference type="Proteomes" id="UP001054945">
    <property type="component" value="Unassembled WGS sequence"/>
</dbReference>
<evidence type="ECO:0000256" key="1">
    <source>
        <dbReference type="SAM" id="Coils"/>
    </source>
</evidence>
<name>A0AAV4UTS0_CAEEX</name>
<feature type="coiled-coil region" evidence="1">
    <location>
        <begin position="26"/>
        <end position="53"/>
    </location>
</feature>
<feature type="non-terminal residue" evidence="2">
    <location>
        <position position="1"/>
    </location>
</feature>
<proteinExistence type="predicted"/>
<protein>
    <submittedName>
        <fullName evidence="2">Uncharacterized protein</fullName>
    </submittedName>
</protein>
<keyword evidence="1" id="KW-0175">Coiled coil</keyword>
<comment type="caution">
    <text evidence="2">The sequence shown here is derived from an EMBL/GenBank/DDBJ whole genome shotgun (WGS) entry which is preliminary data.</text>
</comment>
<reference evidence="2 3" key="1">
    <citation type="submission" date="2021-06" db="EMBL/GenBank/DDBJ databases">
        <title>Caerostris extrusa draft genome.</title>
        <authorList>
            <person name="Kono N."/>
            <person name="Arakawa K."/>
        </authorList>
    </citation>
    <scope>NUCLEOTIDE SEQUENCE [LARGE SCALE GENOMIC DNA]</scope>
</reference>
<sequence>CDESKVQKVLSSSDEEHQQPFKEKMDAFLKKAYEEHKEQEQNLEKNVKQSLMKQWFFLQLESKI</sequence>
<dbReference type="AlphaFoldDB" id="A0AAV4UTS0"/>
<keyword evidence="3" id="KW-1185">Reference proteome</keyword>
<gene>
    <name evidence="2" type="ORF">CEXT_298601</name>
</gene>
<accession>A0AAV4UTS0</accession>
<evidence type="ECO:0000313" key="2">
    <source>
        <dbReference type="EMBL" id="GIY61109.1"/>
    </source>
</evidence>